<dbReference type="Proteomes" id="UP000321306">
    <property type="component" value="Unassembled WGS sequence"/>
</dbReference>
<keyword evidence="2" id="KW-1185">Reference proteome</keyword>
<dbReference type="InterPro" id="IPR019904">
    <property type="entry name" value="Peroxiredoxin_OsmC"/>
</dbReference>
<dbReference type="PANTHER" id="PTHR42830:SF1">
    <property type="entry name" value="OSMOTICALLY INDUCIBLE FAMILY PROTEIN"/>
    <property type="match status" value="1"/>
</dbReference>
<proteinExistence type="predicted"/>
<gene>
    <name evidence="1" type="ORF">DC3_14740</name>
</gene>
<comment type="caution">
    <text evidence="1">The sequence shown here is derived from an EMBL/GenBank/DDBJ whole genome shotgun (WGS) entry which is preliminary data.</text>
</comment>
<dbReference type="GO" id="GO:0004601">
    <property type="term" value="F:peroxidase activity"/>
    <property type="evidence" value="ECO:0007669"/>
    <property type="project" value="InterPro"/>
</dbReference>
<evidence type="ECO:0000313" key="1">
    <source>
        <dbReference type="EMBL" id="GEM45839.1"/>
    </source>
</evidence>
<name>A0A511MZ75_DEIC1</name>
<protein>
    <submittedName>
        <fullName evidence="1">Peroxiredoxin</fullName>
    </submittedName>
</protein>
<organism evidence="1 2">
    <name type="scientific">Deinococcus cellulosilyticus (strain DSM 18568 / NBRC 106333 / KACC 11606 / 5516J-15)</name>
    <dbReference type="NCBI Taxonomy" id="1223518"/>
    <lineage>
        <taxon>Bacteria</taxon>
        <taxon>Thermotogati</taxon>
        <taxon>Deinococcota</taxon>
        <taxon>Deinococci</taxon>
        <taxon>Deinococcales</taxon>
        <taxon>Deinococcaceae</taxon>
        <taxon>Deinococcus</taxon>
    </lineage>
</organism>
<dbReference type="GO" id="GO:0006979">
    <property type="term" value="P:response to oxidative stress"/>
    <property type="evidence" value="ECO:0007669"/>
    <property type="project" value="InterPro"/>
</dbReference>
<dbReference type="InterPro" id="IPR052707">
    <property type="entry name" value="OsmC_Ohr_Peroxiredoxin"/>
</dbReference>
<reference evidence="1 2" key="1">
    <citation type="submission" date="2019-07" db="EMBL/GenBank/DDBJ databases">
        <title>Whole genome shotgun sequence of Deinococcus cellulosilyticus NBRC 106333.</title>
        <authorList>
            <person name="Hosoyama A."/>
            <person name="Uohara A."/>
            <person name="Ohji S."/>
            <person name="Ichikawa N."/>
        </authorList>
    </citation>
    <scope>NUCLEOTIDE SEQUENCE [LARGE SCALE GENOMIC DNA]</scope>
    <source>
        <strain evidence="1 2">NBRC 106333</strain>
    </source>
</reference>
<evidence type="ECO:0000313" key="2">
    <source>
        <dbReference type="Proteomes" id="UP000321306"/>
    </source>
</evidence>
<dbReference type="Gene3D" id="3.30.300.20">
    <property type="match status" value="1"/>
</dbReference>
<dbReference type="Pfam" id="PF02566">
    <property type="entry name" value="OsmC"/>
    <property type="match status" value="1"/>
</dbReference>
<dbReference type="SUPFAM" id="SSF82784">
    <property type="entry name" value="OsmC-like"/>
    <property type="match status" value="1"/>
</dbReference>
<dbReference type="InterPro" id="IPR003718">
    <property type="entry name" value="OsmC/Ohr_fam"/>
</dbReference>
<dbReference type="InterPro" id="IPR015946">
    <property type="entry name" value="KH_dom-like_a/b"/>
</dbReference>
<dbReference type="EMBL" id="BJXB01000005">
    <property type="protein sequence ID" value="GEM45839.1"/>
    <property type="molecule type" value="Genomic_DNA"/>
</dbReference>
<sequence length="139" mass="14887">MPVKSAEATWNGTLKEGKGHLKLESGVYEGGYTFASRFEDGKGTNPEELIAAAHSGCYTMFLSALLSEKGLNPERLHTTAKVHLGAGPAVTKIELFLEAQVSGISEEDLRATAQEAKEKCPISKLLAAVPEMTLDIKVL</sequence>
<dbReference type="NCBIfam" id="TIGR03562">
    <property type="entry name" value="osmo_induc_OsmC"/>
    <property type="match status" value="1"/>
</dbReference>
<dbReference type="RefSeq" id="WP_146883485.1">
    <property type="nucleotide sequence ID" value="NZ_BJXB01000005.1"/>
</dbReference>
<dbReference type="AlphaFoldDB" id="A0A511MZ75"/>
<dbReference type="OrthoDB" id="9807532at2"/>
<dbReference type="InterPro" id="IPR036102">
    <property type="entry name" value="OsmC/Ohrsf"/>
</dbReference>
<accession>A0A511MZ75</accession>
<dbReference type="PANTHER" id="PTHR42830">
    <property type="entry name" value="OSMOTICALLY INDUCIBLE FAMILY PROTEIN"/>
    <property type="match status" value="1"/>
</dbReference>